<dbReference type="EMBL" id="JACEFI010000002">
    <property type="protein sequence ID" value="KAH0601097.1"/>
    <property type="molecule type" value="Genomic_DNA"/>
</dbReference>
<evidence type="ECO:0000256" key="1">
    <source>
        <dbReference type="ARBA" id="ARBA00004141"/>
    </source>
</evidence>
<feature type="region of interest" description="Disordered" evidence="5">
    <location>
        <begin position="262"/>
        <end position="286"/>
    </location>
</feature>
<organism evidence="8 9">
    <name type="scientific">Metarhizium humberi</name>
    <dbReference type="NCBI Taxonomy" id="2596975"/>
    <lineage>
        <taxon>Eukaryota</taxon>
        <taxon>Fungi</taxon>
        <taxon>Dikarya</taxon>
        <taxon>Ascomycota</taxon>
        <taxon>Pezizomycotina</taxon>
        <taxon>Sordariomycetes</taxon>
        <taxon>Hypocreomycetidae</taxon>
        <taxon>Hypocreales</taxon>
        <taxon>Clavicipitaceae</taxon>
        <taxon>Metarhizium</taxon>
    </lineage>
</organism>
<keyword evidence="2 6" id="KW-0812">Transmembrane</keyword>
<dbReference type="InterPro" id="IPR020846">
    <property type="entry name" value="MFS_dom"/>
</dbReference>
<keyword evidence="9" id="KW-1185">Reference proteome</keyword>
<feature type="transmembrane region" description="Helical" evidence="6">
    <location>
        <begin position="362"/>
        <end position="386"/>
    </location>
</feature>
<dbReference type="PANTHER" id="PTHR23502:SF34">
    <property type="entry name" value="PROTEIN HOL1"/>
    <property type="match status" value="1"/>
</dbReference>
<dbReference type="GO" id="GO:0005886">
    <property type="term" value="C:plasma membrane"/>
    <property type="evidence" value="ECO:0007669"/>
    <property type="project" value="TreeGrafter"/>
</dbReference>
<dbReference type="Proteomes" id="UP000764110">
    <property type="component" value="Unassembled WGS sequence"/>
</dbReference>
<dbReference type="PROSITE" id="PS50850">
    <property type="entry name" value="MFS"/>
    <property type="match status" value="1"/>
</dbReference>
<keyword evidence="3 6" id="KW-1133">Transmembrane helix</keyword>
<comment type="subcellular location">
    <subcellularLocation>
        <location evidence="1">Membrane</location>
        <topology evidence="1">Multi-pass membrane protein</topology>
    </subcellularLocation>
</comment>
<evidence type="ECO:0000256" key="6">
    <source>
        <dbReference type="SAM" id="Phobius"/>
    </source>
</evidence>
<feature type="transmembrane region" description="Helical" evidence="6">
    <location>
        <begin position="502"/>
        <end position="522"/>
    </location>
</feature>
<dbReference type="InterPro" id="IPR036259">
    <property type="entry name" value="MFS_trans_sf"/>
</dbReference>
<keyword evidence="4 6" id="KW-0472">Membrane</keyword>
<gene>
    <name evidence="8" type="ORF">MHUMG1_02098</name>
</gene>
<dbReference type="AlphaFoldDB" id="A0A9P8SBG0"/>
<feature type="transmembrane region" description="Helical" evidence="6">
    <location>
        <begin position="113"/>
        <end position="131"/>
    </location>
</feature>
<evidence type="ECO:0000313" key="9">
    <source>
        <dbReference type="Proteomes" id="UP000764110"/>
    </source>
</evidence>
<feature type="transmembrane region" description="Helical" evidence="6">
    <location>
        <begin position="65"/>
        <end position="93"/>
    </location>
</feature>
<evidence type="ECO:0000259" key="7">
    <source>
        <dbReference type="PROSITE" id="PS50850"/>
    </source>
</evidence>
<name>A0A9P8SBG0_9HYPO</name>
<accession>A0A9P8SBG0</accession>
<evidence type="ECO:0000313" key="8">
    <source>
        <dbReference type="EMBL" id="KAH0601097.1"/>
    </source>
</evidence>
<reference evidence="8 9" key="1">
    <citation type="submission" date="2020-07" db="EMBL/GenBank/DDBJ databases">
        <title>Metarhizium humberi genome.</title>
        <authorList>
            <person name="Lysoe E."/>
        </authorList>
    </citation>
    <scope>NUCLEOTIDE SEQUENCE [LARGE SCALE GENOMIC DNA]</scope>
    <source>
        <strain evidence="8 9">ESALQ1638</strain>
    </source>
</reference>
<feature type="transmembrane region" description="Helical" evidence="6">
    <location>
        <begin position="202"/>
        <end position="225"/>
    </location>
</feature>
<dbReference type="SUPFAM" id="SSF103473">
    <property type="entry name" value="MFS general substrate transporter"/>
    <property type="match status" value="1"/>
</dbReference>
<dbReference type="Gene3D" id="1.20.1250.20">
    <property type="entry name" value="MFS general substrate transporter like domains"/>
    <property type="match status" value="1"/>
</dbReference>
<feature type="transmembrane region" description="Helical" evidence="6">
    <location>
        <begin position="466"/>
        <end position="487"/>
    </location>
</feature>
<feature type="transmembrane region" description="Helical" evidence="6">
    <location>
        <begin position="407"/>
        <end position="426"/>
    </location>
</feature>
<evidence type="ECO:0000256" key="2">
    <source>
        <dbReference type="ARBA" id="ARBA00022692"/>
    </source>
</evidence>
<feature type="domain" description="Major facilitator superfamily (MFS) profile" evidence="7">
    <location>
        <begin position="70"/>
        <end position="527"/>
    </location>
</feature>
<feature type="transmembrane region" description="Helical" evidence="6">
    <location>
        <begin position="320"/>
        <end position="342"/>
    </location>
</feature>
<evidence type="ECO:0000256" key="4">
    <source>
        <dbReference type="ARBA" id="ARBA00023136"/>
    </source>
</evidence>
<feature type="transmembrane region" description="Helical" evidence="6">
    <location>
        <begin position="432"/>
        <end position="459"/>
    </location>
</feature>
<comment type="caution">
    <text evidence="8">The sequence shown here is derived from an EMBL/GenBank/DDBJ whole genome shotgun (WGS) entry which is preliminary data.</text>
</comment>
<protein>
    <recommendedName>
        <fullName evidence="7">Major facilitator superfamily (MFS) profile domain-containing protein</fullName>
    </recommendedName>
</protein>
<dbReference type="InterPro" id="IPR011701">
    <property type="entry name" value="MFS"/>
</dbReference>
<dbReference type="PANTHER" id="PTHR23502">
    <property type="entry name" value="MAJOR FACILITATOR SUPERFAMILY"/>
    <property type="match status" value="1"/>
</dbReference>
<feature type="transmembrane region" description="Helical" evidence="6">
    <location>
        <begin position="143"/>
        <end position="160"/>
    </location>
</feature>
<sequence>MTEKDEAAASTLDPNACNPAVESRRKRTLGNVRLMHHDTNAMILVPTPSSDPNDPLNWPRWKKNYIAVVLCIAIAMCNFLAAGPTIAIVDTAIDFFPDAMKTNSLTTYAIPKVAYFFTTTALLQGTGNLFWVPMANKWGRRPAYIFSYLIYFGTSVWLIFDKSYGGFLAARILMGFGAGAPETIAPISIADIFFLHQRGRIMSLYTCFLSIGVAAGLVISGLITINHTWRTIYEVGSALVGFVLLLAIFTLPETAYPREKVVDTHSAGPTDENRSRGSSSSEVEAGFKTGPRKRTYLESLKIFCGTLTEENFFQMVIRPFGLILLPPVLWAALVQAATIGFLVAVTSNVDPAFEQTYHFKPYQVGLCFISAIIGSLLGIPAGGHFGDIVADHLTKRNGGIREPEMRLPAVTLSVLTSPLALVLYGVGIEHKLHWICPTIGLGLLNFSITQATNICLVYVIDAYRPVAGEVTLAVMGFKSLFGFLLSFETNPWINASGYQNAYGAMAGISAGVLILWIPLYFWGKKIRHATWKWRVLSFIHWNDDRECTYNDERRPRGPKTGSRLRELRASQAIDSGEQSFLPSSSRPSPPEITGWEEEMSEAGGRRDQSTDPVTYEFSGDYLDKVDLEQAHCADSIPHDFGLDQLLFVTPDTVPFDLEPAAPVSALKEFELSVTSAAIAHGNSIDFSKDAIVAQVSQCFSTVYQRYPLWHLDTLVGKIEREECATDNEFRSTCLSIYLLNESSLFRKNPQHGSTRLLQLTEELERTRAQSNSNHFADCPSTASVIVSLVLFIAHSVTDRHNLAFYYLNEAAGLLRLVDIDALDSLERALYRRLEAILFVTESASMPVYGKLRKNRMVPCPENLGALESSMRWYTEQHRPTCTLPAALSDIHLGSLDNKAVNLLHALVCLYKATTADEISKVSVPSPAVSEIIEQGVLGSTSLQAADVDITRQWQLCLRWRDVLSTRKSKSCSRSTPGAAYTLQIMGLTVLQYSRALRPGECRLVGHGKLASLATAIHDISSNLGILASCSSVIGDLIRTVCETDYEGFFAPQLSLVQLCIETVPRQLTFGGQDALVIDERQ</sequence>
<evidence type="ECO:0000256" key="3">
    <source>
        <dbReference type="ARBA" id="ARBA00022989"/>
    </source>
</evidence>
<feature type="transmembrane region" description="Helical" evidence="6">
    <location>
        <begin position="231"/>
        <end position="251"/>
    </location>
</feature>
<dbReference type="Pfam" id="PF07690">
    <property type="entry name" value="MFS_1"/>
    <property type="match status" value="1"/>
</dbReference>
<feature type="region of interest" description="Disordered" evidence="5">
    <location>
        <begin position="575"/>
        <end position="611"/>
    </location>
</feature>
<proteinExistence type="predicted"/>
<evidence type="ECO:0000256" key="5">
    <source>
        <dbReference type="SAM" id="MobiDB-lite"/>
    </source>
</evidence>
<dbReference type="GO" id="GO:0022857">
    <property type="term" value="F:transmembrane transporter activity"/>
    <property type="evidence" value="ECO:0007669"/>
    <property type="project" value="InterPro"/>
</dbReference>